<dbReference type="AlphaFoldDB" id="A0A0F9C0V2"/>
<dbReference type="PANTHER" id="PTHR32114:SF2">
    <property type="entry name" value="ABC TRANSPORTER ABCH.3"/>
    <property type="match status" value="1"/>
</dbReference>
<sequence length="262" mass="31293">ELERILKKIKEIVFPTIPQALEEYFEEDNPEKCKISLQNKINDLNEEKNQLKGEMNNINEQRFTLRQYLIKNEKIIHNFFQMQKNIKKQELDVKVNKKATNLIDQVNREIWDMQMPHIEGYIREFLPKITLGRYRTMNIKQPESKKLRRYEFKVFEETTESFIEKKFLSGGTQDQILLVVRVAFGMSLLPQSKGTYPKFLFLDEVFASSDSERRMEILNWLTKDLLSIFSQIIIISHQREIIEKIPNYYKLSQGKIIEKVIP</sequence>
<evidence type="ECO:0008006" key="3">
    <source>
        <dbReference type="Google" id="ProtNLM"/>
    </source>
</evidence>
<proteinExistence type="predicted"/>
<dbReference type="Gene3D" id="3.40.50.300">
    <property type="entry name" value="P-loop containing nucleotide triphosphate hydrolases"/>
    <property type="match status" value="1"/>
</dbReference>
<dbReference type="SUPFAM" id="SSF52540">
    <property type="entry name" value="P-loop containing nucleoside triphosphate hydrolases"/>
    <property type="match status" value="1"/>
</dbReference>
<dbReference type="PANTHER" id="PTHR32114">
    <property type="entry name" value="ABC TRANSPORTER ABCH.3"/>
    <property type="match status" value="1"/>
</dbReference>
<organism evidence="2">
    <name type="scientific">marine sediment metagenome</name>
    <dbReference type="NCBI Taxonomy" id="412755"/>
    <lineage>
        <taxon>unclassified sequences</taxon>
        <taxon>metagenomes</taxon>
        <taxon>ecological metagenomes</taxon>
    </lineage>
</organism>
<keyword evidence="1" id="KW-0175">Coiled coil</keyword>
<dbReference type="InterPro" id="IPR027417">
    <property type="entry name" value="P-loop_NTPase"/>
</dbReference>
<evidence type="ECO:0000256" key="1">
    <source>
        <dbReference type="SAM" id="Coils"/>
    </source>
</evidence>
<evidence type="ECO:0000313" key="2">
    <source>
        <dbReference type="EMBL" id="KKL19837.1"/>
    </source>
</evidence>
<gene>
    <name evidence="2" type="ORF">LCGC14_2461480</name>
</gene>
<protein>
    <recommendedName>
        <fullName evidence="3">RecF/RecN/SMC N-terminal domain-containing protein</fullName>
    </recommendedName>
</protein>
<feature type="coiled-coil region" evidence="1">
    <location>
        <begin position="34"/>
        <end position="61"/>
    </location>
</feature>
<feature type="non-terminal residue" evidence="2">
    <location>
        <position position="1"/>
    </location>
</feature>
<reference evidence="2" key="1">
    <citation type="journal article" date="2015" name="Nature">
        <title>Complex archaea that bridge the gap between prokaryotes and eukaryotes.</title>
        <authorList>
            <person name="Spang A."/>
            <person name="Saw J.H."/>
            <person name="Jorgensen S.L."/>
            <person name="Zaremba-Niedzwiedzka K."/>
            <person name="Martijn J."/>
            <person name="Lind A.E."/>
            <person name="van Eijk R."/>
            <person name="Schleper C."/>
            <person name="Guy L."/>
            <person name="Ettema T.J."/>
        </authorList>
    </citation>
    <scope>NUCLEOTIDE SEQUENCE</scope>
</reference>
<name>A0A0F9C0V2_9ZZZZ</name>
<accession>A0A0F9C0V2</accession>
<dbReference type="EMBL" id="LAZR01038333">
    <property type="protein sequence ID" value="KKL19837.1"/>
    <property type="molecule type" value="Genomic_DNA"/>
</dbReference>
<comment type="caution">
    <text evidence="2">The sequence shown here is derived from an EMBL/GenBank/DDBJ whole genome shotgun (WGS) entry which is preliminary data.</text>
</comment>